<dbReference type="Proteomes" id="UP000307440">
    <property type="component" value="Unassembled WGS sequence"/>
</dbReference>
<feature type="region of interest" description="Disordered" evidence="1">
    <location>
        <begin position="1"/>
        <end position="20"/>
    </location>
</feature>
<sequence>MSTFATAQSSGPGVSISDNSDTVSDINTLSTLVEAIAIGNEPVPNLRTTMLTIRRDELAEVGVVVPTGKHHLSQFPVIDGKALRRFMAIFHEKSVRISTTDTNLEAQGLKTLDVELKLHCEEKTEATRRTKAYWVFVDNICNMTEAGTRSFIDFFVLGMIGFCKDIGIRHIIYLPEATVASTVIEGPHSSLSFTGRVDYALISLKVSKWKELKDLGTLFVDTGLSTRNSYISIIEEKTVLEKATPADLNAYFAQVAAQCVGSHGIFGGEGVTWSISNGITWIFGVYLGGRMESTVIGDNGDGMSLADIFKIVMYWTLVEPRVILNTGKEIFGLSHDP</sequence>
<name>A0A5C3KV61_COPMA</name>
<keyword evidence="3" id="KW-1185">Reference proteome</keyword>
<dbReference type="AlphaFoldDB" id="A0A5C3KV61"/>
<dbReference type="EMBL" id="ML210201">
    <property type="protein sequence ID" value="TFK24416.1"/>
    <property type="molecule type" value="Genomic_DNA"/>
</dbReference>
<gene>
    <name evidence="2" type="ORF">FA15DRAFT_655958</name>
</gene>
<proteinExistence type="predicted"/>
<accession>A0A5C3KV61</accession>
<evidence type="ECO:0000313" key="3">
    <source>
        <dbReference type="Proteomes" id="UP000307440"/>
    </source>
</evidence>
<evidence type="ECO:0000256" key="1">
    <source>
        <dbReference type="SAM" id="MobiDB-lite"/>
    </source>
</evidence>
<organism evidence="2 3">
    <name type="scientific">Coprinopsis marcescibilis</name>
    <name type="common">Agaric fungus</name>
    <name type="synonym">Psathyrella marcescibilis</name>
    <dbReference type="NCBI Taxonomy" id="230819"/>
    <lineage>
        <taxon>Eukaryota</taxon>
        <taxon>Fungi</taxon>
        <taxon>Dikarya</taxon>
        <taxon>Basidiomycota</taxon>
        <taxon>Agaricomycotina</taxon>
        <taxon>Agaricomycetes</taxon>
        <taxon>Agaricomycetidae</taxon>
        <taxon>Agaricales</taxon>
        <taxon>Agaricineae</taxon>
        <taxon>Psathyrellaceae</taxon>
        <taxon>Coprinopsis</taxon>
    </lineage>
</organism>
<evidence type="ECO:0000313" key="2">
    <source>
        <dbReference type="EMBL" id="TFK24416.1"/>
    </source>
</evidence>
<reference evidence="2 3" key="1">
    <citation type="journal article" date="2019" name="Nat. Ecol. Evol.">
        <title>Megaphylogeny resolves global patterns of mushroom evolution.</title>
        <authorList>
            <person name="Varga T."/>
            <person name="Krizsan K."/>
            <person name="Foldi C."/>
            <person name="Dima B."/>
            <person name="Sanchez-Garcia M."/>
            <person name="Sanchez-Ramirez S."/>
            <person name="Szollosi G.J."/>
            <person name="Szarkandi J.G."/>
            <person name="Papp V."/>
            <person name="Albert L."/>
            <person name="Andreopoulos W."/>
            <person name="Angelini C."/>
            <person name="Antonin V."/>
            <person name="Barry K.W."/>
            <person name="Bougher N.L."/>
            <person name="Buchanan P."/>
            <person name="Buyck B."/>
            <person name="Bense V."/>
            <person name="Catcheside P."/>
            <person name="Chovatia M."/>
            <person name="Cooper J."/>
            <person name="Damon W."/>
            <person name="Desjardin D."/>
            <person name="Finy P."/>
            <person name="Geml J."/>
            <person name="Haridas S."/>
            <person name="Hughes K."/>
            <person name="Justo A."/>
            <person name="Karasinski D."/>
            <person name="Kautmanova I."/>
            <person name="Kiss B."/>
            <person name="Kocsube S."/>
            <person name="Kotiranta H."/>
            <person name="LaButti K.M."/>
            <person name="Lechner B.E."/>
            <person name="Liimatainen K."/>
            <person name="Lipzen A."/>
            <person name="Lukacs Z."/>
            <person name="Mihaltcheva S."/>
            <person name="Morgado L.N."/>
            <person name="Niskanen T."/>
            <person name="Noordeloos M.E."/>
            <person name="Ohm R.A."/>
            <person name="Ortiz-Santana B."/>
            <person name="Ovrebo C."/>
            <person name="Racz N."/>
            <person name="Riley R."/>
            <person name="Savchenko A."/>
            <person name="Shiryaev A."/>
            <person name="Soop K."/>
            <person name="Spirin V."/>
            <person name="Szebenyi C."/>
            <person name="Tomsovsky M."/>
            <person name="Tulloss R.E."/>
            <person name="Uehling J."/>
            <person name="Grigoriev I.V."/>
            <person name="Vagvolgyi C."/>
            <person name="Papp T."/>
            <person name="Martin F.M."/>
            <person name="Miettinen O."/>
            <person name="Hibbett D.S."/>
            <person name="Nagy L.G."/>
        </authorList>
    </citation>
    <scope>NUCLEOTIDE SEQUENCE [LARGE SCALE GENOMIC DNA]</scope>
    <source>
        <strain evidence="2 3">CBS 121175</strain>
    </source>
</reference>
<protein>
    <submittedName>
        <fullName evidence="2">Uncharacterized protein</fullName>
    </submittedName>
</protein>